<keyword evidence="2" id="KW-0547">Nucleotide-binding</keyword>
<dbReference type="InterPro" id="IPR027417">
    <property type="entry name" value="P-loop_NTPase"/>
</dbReference>
<keyword evidence="8" id="KW-1185">Reference proteome</keyword>
<dbReference type="RefSeq" id="XP_001747934.1">
    <property type="nucleotide sequence ID" value="XM_001747882.1"/>
</dbReference>
<dbReference type="PANTHER" id="PTHR11649">
    <property type="entry name" value="MSS1/TRME-RELATED GTP-BINDING PROTEIN"/>
    <property type="match status" value="1"/>
</dbReference>
<dbReference type="GeneID" id="5893165"/>
<keyword evidence="3" id="KW-0460">Magnesium</keyword>
<dbReference type="AlphaFoldDB" id="A9V557"/>
<keyword evidence="4" id="KW-0342">GTP-binding</keyword>
<evidence type="ECO:0000256" key="2">
    <source>
        <dbReference type="ARBA" id="ARBA00022741"/>
    </source>
</evidence>
<dbReference type="PANTHER" id="PTHR11649:SF13">
    <property type="entry name" value="ENGB-TYPE G DOMAIN-CONTAINING PROTEIN"/>
    <property type="match status" value="1"/>
</dbReference>
<dbReference type="InterPro" id="IPR006073">
    <property type="entry name" value="GTP-bd"/>
</dbReference>
<keyword evidence="1" id="KW-0479">Metal-binding</keyword>
<evidence type="ECO:0000256" key="4">
    <source>
        <dbReference type="ARBA" id="ARBA00023134"/>
    </source>
</evidence>
<dbReference type="EMBL" id="CH991560">
    <property type="protein sequence ID" value="EDQ87321.1"/>
    <property type="molecule type" value="Genomic_DNA"/>
</dbReference>
<proteinExistence type="predicted"/>
<accession>A9V557</accession>
<feature type="domain" description="EngB-type G" evidence="6">
    <location>
        <begin position="185"/>
        <end position="307"/>
    </location>
</feature>
<dbReference type="GO" id="GO:0005525">
    <property type="term" value="F:GTP binding"/>
    <property type="evidence" value="ECO:0007669"/>
    <property type="project" value="UniProtKB-KW"/>
</dbReference>
<sequence>MRCGMVPVVWGRSLVRRAYARPATMQGLLEKAHEPLNAPAKQSKRPRTPPPKADAEDALGLSRMEFEQRIMAETPVHANSNPFSVGAQAGFRQTWMRAAAHVASNRQKFNATPIQPALLAKLDAFGLGRVPPGERGSKQQLNVKTRDDYLNASHKEAEQFFRSRRLNFLGAATTPASFLPASDKPVFEVAFAGRSNVGKSTLINLLTKSSPARSRNKPGVTQSINFYRVTDQARVVDFPGYGFAFANEAKQSLWQDAIRAYLQDRTELELVYLVLGALGFTPTKKKSQRRDSPRVLDYTPSLMSGAC</sequence>
<dbReference type="STRING" id="81824.A9V557"/>
<protein>
    <recommendedName>
        <fullName evidence="6">EngB-type G domain-containing protein</fullName>
    </recommendedName>
</protein>
<organism evidence="7 8">
    <name type="scientific">Monosiga brevicollis</name>
    <name type="common">Choanoflagellate</name>
    <dbReference type="NCBI Taxonomy" id="81824"/>
    <lineage>
        <taxon>Eukaryota</taxon>
        <taxon>Choanoflagellata</taxon>
        <taxon>Craspedida</taxon>
        <taxon>Salpingoecidae</taxon>
        <taxon>Monosiga</taxon>
    </lineage>
</organism>
<dbReference type="PROSITE" id="PS51706">
    <property type="entry name" value="G_ENGB"/>
    <property type="match status" value="1"/>
</dbReference>
<dbReference type="SUPFAM" id="SSF52540">
    <property type="entry name" value="P-loop containing nucleoside triphosphate hydrolases"/>
    <property type="match status" value="1"/>
</dbReference>
<dbReference type="InterPro" id="IPR030393">
    <property type="entry name" value="G_ENGB_dom"/>
</dbReference>
<dbReference type="Pfam" id="PF01926">
    <property type="entry name" value="MMR_HSR1"/>
    <property type="match status" value="1"/>
</dbReference>
<evidence type="ECO:0000313" key="8">
    <source>
        <dbReference type="Proteomes" id="UP000001357"/>
    </source>
</evidence>
<evidence type="ECO:0000259" key="6">
    <source>
        <dbReference type="PROSITE" id="PS51706"/>
    </source>
</evidence>
<gene>
    <name evidence="7" type="ORF">MONBRDRAFT_33393</name>
</gene>
<feature type="region of interest" description="Disordered" evidence="5">
    <location>
        <begin position="34"/>
        <end position="57"/>
    </location>
</feature>
<dbReference type="Gene3D" id="3.40.50.300">
    <property type="entry name" value="P-loop containing nucleotide triphosphate hydrolases"/>
    <property type="match status" value="1"/>
</dbReference>
<dbReference type="InParanoid" id="A9V557"/>
<dbReference type="GO" id="GO:0046872">
    <property type="term" value="F:metal ion binding"/>
    <property type="evidence" value="ECO:0007669"/>
    <property type="project" value="UniProtKB-KW"/>
</dbReference>
<evidence type="ECO:0000256" key="5">
    <source>
        <dbReference type="SAM" id="MobiDB-lite"/>
    </source>
</evidence>
<evidence type="ECO:0000256" key="3">
    <source>
        <dbReference type="ARBA" id="ARBA00022842"/>
    </source>
</evidence>
<dbReference type="Proteomes" id="UP000001357">
    <property type="component" value="Unassembled WGS sequence"/>
</dbReference>
<name>A9V557_MONBE</name>
<evidence type="ECO:0000313" key="7">
    <source>
        <dbReference type="EMBL" id="EDQ87321.1"/>
    </source>
</evidence>
<evidence type="ECO:0000256" key="1">
    <source>
        <dbReference type="ARBA" id="ARBA00022723"/>
    </source>
</evidence>
<dbReference type="eggNOG" id="KOG2486">
    <property type="taxonomic scope" value="Eukaryota"/>
</dbReference>
<dbReference type="KEGG" id="mbr:MONBRDRAFT_33393"/>
<reference evidence="7 8" key="1">
    <citation type="journal article" date="2008" name="Nature">
        <title>The genome of the choanoflagellate Monosiga brevicollis and the origin of metazoans.</title>
        <authorList>
            <consortium name="JGI Sequencing"/>
            <person name="King N."/>
            <person name="Westbrook M.J."/>
            <person name="Young S.L."/>
            <person name="Kuo A."/>
            <person name="Abedin M."/>
            <person name="Chapman J."/>
            <person name="Fairclough S."/>
            <person name="Hellsten U."/>
            <person name="Isogai Y."/>
            <person name="Letunic I."/>
            <person name="Marr M."/>
            <person name="Pincus D."/>
            <person name="Putnam N."/>
            <person name="Rokas A."/>
            <person name="Wright K.J."/>
            <person name="Zuzow R."/>
            <person name="Dirks W."/>
            <person name="Good M."/>
            <person name="Goodstein D."/>
            <person name="Lemons D."/>
            <person name="Li W."/>
            <person name="Lyons J.B."/>
            <person name="Morris A."/>
            <person name="Nichols S."/>
            <person name="Richter D.J."/>
            <person name="Salamov A."/>
            <person name="Bork P."/>
            <person name="Lim W.A."/>
            <person name="Manning G."/>
            <person name="Miller W.T."/>
            <person name="McGinnis W."/>
            <person name="Shapiro H."/>
            <person name="Tjian R."/>
            <person name="Grigoriev I.V."/>
            <person name="Rokhsar D."/>
        </authorList>
    </citation>
    <scope>NUCLEOTIDE SEQUENCE [LARGE SCALE GENOMIC DNA]</scope>
    <source>
        <strain evidence="8">MX1 / ATCC 50154</strain>
    </source>
</reference>